<organism evidence="1 2">
    <name type="scientific">Aliivibrio logei</name>
    <name type="common">Vibrio logei</name>
    <dbReference type="NCBI Taxonomy" id="688"/>
    <lineage>
        <taxon>Bacteria</taxon>
        <taxon>Pseudomonadati</taxon>
        <taxon>Pseudomonadota</taxon>
        <taxon>Gammaproteobacteria</taxon>
        <taxon>Vibrionales</taxon>
        <taxon>Vibrionaceae</taxon>
        <taxon>Aliivibrio</taxon>
    </lineage>
</organism>
<comment type="caution">
    <text evidence="1">The sequence shown here is derived from an EMBL/GenBank/DDBJ whole genome shotgun (WGS) entry which is preliminary data.</text>
</comment>
<dbReference type="AlphaFoldDB" id="A0A1B9NYM4"/>
<evidence type="ECO:0000313" key="1">
    <source>
        <dbReference type="EMBL" id="OCH20908.1"/>
    </source>
</evidence>
<dbReference type="OrthoDB" id="5405751at2"/>
<dbReference type="GO" id="GO:0016874">
    <property type="term" value="F:ligase activity"/>
    <property type="evidence" value="ECO:0007669"/>
    <property type="project" value="UniProtKB-KW"/>
</dbReference>
<name>A0A1B9NYM4_ALILO</name>
<protein>
    <submittedName>
        <fullName evidence="1">DNA ligase</fullName>
    </submittedName>
</protein>
<evidence type="ECO:0000313" key="2">
    <source>
        <dbReference type="Proteomes" id="UP000093523"/>
    </source>
</evidence>
<dbReference type="RefSeq" id="WP_017023019.1">
    <property type="nucleotide sequence ID" value="NZ_CAWMPN010000011.1"/>
</dbReference>
<dbReference type="Proteomes" id="UP000093523">
    <property type="component" value="Unassembled WGS sequence"/>
</dbReference>
<dbReference type="STRING" id="688.A6E04_14085"/>
<keyword evidence="1" id="KW-0436">Ligase</keyword>
<accession>A0A1B9NYM4</accession>
<sequence length="78" mass="9076">MQVNQCPSCQSELRWQKEGYHCDFCQVDFKKIAHCPDCNKEMEKLNACGAANYFCHECNELKSKSRVKTELVQLSDKQ</sequence>
<dbReference type="InterPro" id="IPR029037">
    <property type="entry name" value="DUF1407/YfgJ-like_sf"/>
</dbReference>
<reference evidence="1 2" key="1">
    <citation type="submission" date="2016-06" db="EMBL/GenBank/DDBJ databases">
        <authorList>
            <person name="Kjaerup R.B."/>
            <person name="Dalgaard T.S."/>
            <person name="Juul-Madsen H.R."/>
        </authorList>
    </citation>
    <scope>NUCLEOTIDE SEQUENCE [LARGE SCALE GENOMIC DNA]</scope>
    <source>
        <strain evidence="1 2">1S159</strain>
    </source>
</reference>
<dbReference type="Gene3D" id="2.10.290.10">
    <property type="entry name" value="YfgJ-like"/>
    <property type="match status" value="1"/>
</dbReference>
<dbReference type="Pfam" id="PF07191">
    <property type="entry name" value="Zn_ribbon_6"/>
    <property type="match status" value="1"/>
</dbReference>
<gene>
    <name evidence="1" type="ORF">A6E04_14085</name>
</gene>
<dbReference type="EMBL" id="MAJU01000011">
    <property type="protein sequence ID" value="OCH20908.1"/>
    <property type="molecule type" value="Genomic_DNA"/>
</dbReference>
<dbReference type="InterPro" id="IPR010807">
    <property type="entry name" value="YfgJ-like"/>
</dbReference>
<proteinExistence type="predicted"/>
<dbReference type="SUPFAM" id="SSF161187">
    <property type="entry name" value="YfgJ-like"/>
    <property type="match status" value="1"/>
</dbReference>